<evidence type="ECO:0000313" key="2">
    <source>
        <dbReference type="EMBL" id="AJR28447.1"/>
    </source>
</evidence>
<dbReference type="Proteomes" id="UP000167719">
    <property type="component" value="Genome"/>
</dbReference>
<evidence type="ECO:0000256" key="1">
    <source>
        <dbReference type="SAM" id="Phobius"/>
    </source>
</evidence>
<protein>
    <submittedName>
        <fullName evidence="2">Uncharacterized protein</fullName>
    </submittedName>
</protein>
<keyword evidence="1" id="KW-1133">Transmembrane helix</keyword>
<reference evidence="2 3" key="1">
    <citation type="journal article" date="2015" name="PLoS Pathog.">
        <title>Evolution of genome size and complexity in the rhabdoviridae.</title>
        <authorList>
            <person name="Walker P.J."/>
            <person name="Firth C."/>
            <person name="Widen S.G."/>
            <person name="Blasdell K.R."/>
            <person name="Guzman H."/>
            <person name="Wood T.G."/>
            <person name="Paradkar P.N."/>
            <person name="Holmes E.C."/>
            <person name="Tesh R.B."/>
            <person name="Vasilakis N."/>
        </authorList>
    </citation>
    <scope>NUCLEOTIDE SEQUENCE [LARGE SCALE GENOMIC DNA]</scope>
    <source>
        <strain evidence="2">BeAn40290</strain>
    </source>
</reference>
<dbReference type="KEGG" id="vg:37627470"/>
<sequence>MYLKTLVLLCGIGVIQSVTQDDRRSKINLLPFLKLEWLDDLRKPVQDVVMDSQAVFKEIFPNILREMQAIFQKIDREISTKLFDPSREAFQKMIEGTDRIIKQTDELFTKKIPEEFNKMSREIARSTQESINMYKRFEKDFKDKIIEPGSHAIGSVRQEITSSVLMLKNNMSTSISRMTWNIGNEIKSLKMGLVNEKILSLGDQINEKVIKKTDQVLTIFKDTLNNKVSPLFQKLSQIDFKGSVDQVNQLIAATKGNVVTPVTVLIQSVKQLIENYSKSINNYLMPTATKILDQVSDGTKTVFDLMSTSSKKVHDCILEIQASLSTKVIPVFEGFANYVTAISVALKPVLENWKDSIEQAFYIIGYNINQVINQFNIYFKDINWNSWIQNTKTWITETYLSGKAALFDFIKSASEYSFKAIKVIKIIAIVLTIITLGIVVIWIINKVMIISRWCCPNNS</sequence>
<dbReference type="EMBL" id="KM205005">
    <property type="protein sequence ID" value="AJR28447.1"/>
    <property type="molecule type" value="Viral_cRNA"/>
</dbReference>
<feature type="transmembrane region" description="Helical" evidence="1">
    <location>
        <begin position="423"/>
        <end position="444"/>
    </location>
</feature>
<organism evidence="2 3">
    <name type="scientific">Marco virus</name>
    <dbReference type="NCBI Taxonomy" id="1158190"/>
    <lineage>
        <taxon>Viruses</taxon>
        <taxon>Riboviria</taxon>
        <taxon>Orthornavirae</taxon>
        <taxon>Negarnaviricota</taxon>
        <taxon>Haploviricotina</taxon>
        <taxon>Monjiviricetes</taxon>
        <taxon>Mononegavirales</taxon>
        <taxon>Rhabdoviridae</taxon>
        <taxon>Alpharhabdovirinae</taxon>
        <taxon>Hapavirus</taxon>
        <taxon>Hapavirus marco</taxon>
    </lineage>
</organism>
<keyword evidence="1" id="KW-0812">Transmembrane</keyword>
<keyword evidence="1" id="KW-0472">Membrane</keyword>
<name>A0A0D3R1Q9_9RHAB</name>
<dbReference type="GeneID" id="37627470"/>
<evidence type="ECO:0000313" key="3">
    <source>
        <dbReference type="Proteomes" id="UP000167719"/>
    </source>
</evidence>
<accession>A0A0D3R1Q9</accession>
<dbReference type="RefSeq" id="YP_009362115.1">
    <property type="nucleotide sequence ID" value="NC_034530.1"/>
</dbReference>
<keyword evidence="3" id="KW-1185">Reference proteome</keyword>
<proteinExistence type="predicted"/>